<dbReference type="OrthoDB" id="9803739at2"/>
<name>A0A3G9IDL7_9ACTN</name>
<dbReference type="EMBL" id="AP019307">
    <property type="protein sequence ID" value="BBH17047.1"/>
    <property type="molecule type" value="Genomic_DNA"/>
</dbReference>
<dbReference type="KEGG" id="nbe:Back2_13340"/>
<dbReference type="Pfam" id="PF01177">
    <property type="entry name" value="Asp_Glu_race"/>
    <property type="match status" value="1"/>
</dbReference>
<dbReference type="InterPro" id="IPR001920">
    <property type="entry name" value="Asp/Glu_race"/>
</dbReference>
<evidence type="ECO:0000313" key="3">
    <source>
        <dbReference type="EMBL" id="BBH17047.1"/>
    </source>
</evidence>
<protein>
    <submittedName>
        <fullName evidence="3">Racemase</fullName>
    </submittedName>
</protein>
<keyword evidence="2" id="KW-0413">Isomerase</keyword>
<dbReference type="NCBIfam" id="TIGR00035">
    <property type="entry name" value="asp_race"/>
    <property type="match status" value="1"/>
</dbReference>
<dbReference type="SUPFAM" id="SSF53681">
    <property type="entry name" value="Aspartate/glutamate racemase"/>
    <property type="match status" value="2"/>
</dbReference>
<dbReference type="AlphaFoldDB" id="A0A3G9IDL7"/>
<keyword evidence="4" id="KW-1185">Reference proteome</keyword>
<dbReference type="InterPro" id="IPR004380">
    <property type="entry name" value="Asp_race"/>
</dbReference>
<comment type="similarity">
    <text evidence="1">Belongs to the aspartate/glutamate racemases family.</text>
</comment>
<dbReference type="GO" id="GO:0047661">
    <property type="term" value="F:amino-acid racemase activity"/>
    <property type="evidence" value="ECO:0007669"/>
    <property type="project" value="InterPro"/>
</dbReference>
<organism evidence="3 4">
    <name type="scientific">Nocardioides baekrokdamisoli</name>
    <dbReference type="NCBI Taxonomy" id="1804624"/>
    <lineage>
        <taxon>Bacteria</taxon>
        <taxon>Bacillati</taxon>
        <taxon>Actinomycetota</taxon>
        <taxon>Actinomycetes</taxon>
        <taxon>Propionibacteriales</taxon>
        <taxon>Nocardioidaceae</taxon>
        <taxon>Nocardioides</taxon>
    </lineage>
</organism>
<proteinExistence type="inferred from homology"/>
<gene>
    <name evidence="3" type="ORF">Back2_13340</name>
</gene>
<sequence>MKTIGLIGGMSWESSAAYYEGLNKGIQARLGGLHSAKIVMNSVDLGELNDLQEQGDWDRIGAILSEAAQSVERAGADFILLCTLSFHHVFDAVAASVNVPLIGIAGAIEDACKAAGYSTVGLLGTKFTLENNFFAELLSDRGLDVNLPDEIHVDSLDRIIYEELVFRTVKPGSRKRVLTIIDEIWDSGVDAILLGATELSLLVRPDDVDVPVIDVISVHVEAALDRALA</sequence>
<dbReference type="Proteomes" id="UP000271573">
    <property type="component" value="Chromosome"/>
</dbReference>
<evidence type="ECO:0000256" key="2">
    <source>
        <dbReference type="ARBA" id="ARBA00023235"/>
    </source>
</evidence>
<evidence type="ECO:0000256" key="1">
    <source>
        <dbReference type="ARBA" id="ARBA00007847"/>
    </source>
</evidence>
<dbReference type="InterPro" id="IPR015942">
    <property type="entry name" value="Asp/Glu/hydantoin_racemase"/>
</dbReference>
<accession>A0A3G9IDL7</accession>
<dbReference type="Gene3D" id="3.40.50.1860">
    <property type="match status" value="2"/>
</dbReference>
<evidence type="ECO:0000313" key="4">
    <source>
        <dbReference type="Proteomes" id="UP000271573"/>
    </source>
</evidence>
<dbReference type="RefSeq" id="WP_125567897.1">
    <property type="nucleotide sequence ID" value="NZ_AP019307.1"/>
</dbReference>
<reference evidence="3 4" key="1">
    <citation type="submission" date="2018-11" db="EMBL/GenBank/DDBJ databases">
        <title>Complete genome sequence of Nocardioides baekrokdamisoli strain KCTC 39748.</title>
        <authorList>
            <person name="Kang S.W."/>
            <person name="Lee K.C."/>
            <person name="Kim K.K."/>
            <person name="Kim J.S."/>
            <person name="Kim D.S."/>
            <person name="Ko S.H."/>
            <person name="Yang S.H."/>
            <person name="Shin Y.K."/>
            <person name="Lee J.S."/>
        </authorList>
    </citation>
    <scope>NUCLEOTIDE SEQUENCE [LARGE SCALE GENOMIC DNA]</scope>
    <source>
        <strain evidence="3 4">KCTC 39748</strain>
    </source>
</reference>
<dbReference type="PANTHER" id="PTHR21198:SF7">
    <property type="entry name" value="ASPARTATE-GLUTAMATE RACEMASE FAMILY"/>
    <property type="match status" value="1"/>
</dbReference>
<dbReference type="PANTHER" id="PTHR21198">
    <property type="entry name" value="GLUTAMATE RACEMASE"/>
    <property type="match status" value="1"/>
</dbReference>